<evidence type="ECO:0000313" key="1">
    <source>
        <dbReference type="EMBL" id="VDN21577.1"/>
    </source>
</evidence>
<reference evidence="1 2" key="1">
    <citation type="submission" date="2018-11" db="EMBL/GenBank/DDBJ databases">
        <authorList>
            <consortium name="Pathogen Informatics"/>
        </authorList>
    </citation>
    <scope>NUCLEOTIDE SEQUENCE [LARGE SCALE GENOMIC DNA]</scope>
</reference>
<keyword evidence="2" id="KW-1185">Reference proteome</keyword>
<organism evidence="1 2">
    <name type="scientific">Cylicostephanus goldi</name>
    <name type="common">Nematode worm</name>
    <dbReference type="NCBI Taxonomy" id="71465"/>
    <lineage>
        <taxon>Eukaryota</taxon>
        <taxon>Metazoa</taxon>
        <taxon>Ecdysozoa</taxon>
        <taxon>Nematoda</taxon>
        <taxon>Chromadorea</taxon>
        <taxon>Rhabditida</taxon>
        <taxon>Rhabditina</taxon>
        <taxon>Rhabditomorpha</taxon>
        <taxon>Strongyloidea</taxon>
        <taxon>Strongylidae</taxon>
        <taxon>Cylicostephanus</taxon>
    </lineage>
</organism>
<evidence type="ECO:0000313" key="2">
    <source>
        <dbReference type="Proteomes" id="UP000271889"/>
    </source>
</evidence>
<protein>
    <submittedName>
        <fullName evidence="1">Uncharacterized protein</fullName>
    </submittedName>
</protein>
<dbReference type="AlphaFoldDB" id="A0A3P7MDG4"/>
<accession>A0A3P7MDG4</accession>
<dbReference type="Proteomes" id="UP000271889">
    <property type="component" value="Unassembled WGS sequence"/>
</dbReference>
<proteinExistence type="predicted"/>
<name>A0A3P7MDG4_CYLGO</name>
<gene>
    <name evidence="1" type="ORF">CGOC_LOCUS9077</name>
</gene>
<sequence length="57" mass="7466">MLWFRSENRRRRSYANCMVAAERLWMSMKICWPWRRKRTRMRNLERWFRDPFPSKQR</sequence>
<dbReference type="EMBL" id="UYRV01105752">
    <property type="protein sequence ID" value="VDN21577.1"/>
    <property type="molecule type" value="Genomic_DNA"/>
</dbReference>